<dbReference type="GO" id="GO:0005840">
    <property type="term" value="C:ribosome"/>
    <property type="evidence" value="ECO:0007669"/>
    <property type="project" value="UniProtKB-KW"/>
</dbReference>
<evidence type="ECO:0000259" key="7">
    <source>
        <dbReference type="SMART" id="SM00739"/>
    </source>
</evidence>
<evidence type="ECO:0000256" key="5">
    <source>
        <dbReference type="HAMAP-Rule" id="MF_01326"/>
    </source>
</evidence>
<sequence>MKIKKGDDVIVIAGKDKGATGKVIAADPKRERVIVEGVNLVKRHTKETNQGPRGAKDGGVVTKEASVHVSNVALVEDGKPTRVGYRFDDDGTKVRISRRTGKDI</sequence>
<keyword evidence="5" id="KW-0694">RNA-binding</keyword>
<proteinExistence type="inferred from homology"/>
<dbReference type="SMART" id="SM00739">
    <property type="entry name" value="KOW"/>
    <property type="match status" value="1"/>
</dbReference>
<dbReference type="Pfam" id="PF17136">
    <property type="entry name" value="ribosomal_L24"/>
    <property type="match status" value="1"/>
</dbReference>
<dbReference type="HAMAP" id="MF_01326_B">
    <property type="entry name" value="Ribosomal_uL24_B"/>
    <property type="match status" value="1"/>
</dbReference>
<evidence type="ECO:0000256" key="3">
    <source>
        <dbReference type="ARBA" id="ARBA00023274"/>
    </source>
</evidence>
<protein>
    <recommendedName>
        <fullName evidence="4 5">Large ribosomal subunit protein uL24</fullName>
    </recommendedName>
</protein>
<keyword evidence="2 5" id="KW-0689">Ribosomal protein</keyword>
<name>A0ABV5YIU1_9ACTN</name>
<gene>
    <name evidence="5 8" type="primary">rplX</name>
    <name evidence="8" type="ORF">ACFFNX_22410</name>
</gene>
<comment type="caution">
    <text evidence="8">The sequence shown here is derived from an EMBL/GenBank/DDBJ whole genome shotgun (WGS) entry which is preliminary data.</text>
</comment>
<comment type="function">
    <text evidence="5">One of two assembly initiator proteins, it binds directly to the 5'-end of the 23S rRNA, where it nucleates assembly of the 50S subunit.</text>
</comment>
<dbReference type="PROSITE" id="PS01108">
    <property type="entry name" value="RIBOSOMAL_L24"/>
    <property type="match status" value="1"/>
</dbReference>
<dbReference type="EMBL" id="JBHLZP010000168">
    <property type="protein sequence ID" value="MFB9834943.1"/>
    <property type="molecule type" value="Genomic_DNA"/>
</dbReference>
<comment type="subunit">
    <text evidence="5">Part of the 50S ribosomal subunit.</text>
</comment>
<dbReference type="InterPro" id="IPR014722">
    <property type="entry name" value="Rib_uL2_dom2"/>
</dbReference>
<dbReference type="Pfam" id="PF00467">
    <property type="entry name" value="KOW"/>
    <property type="match status" value="1"/>
</dbReference>
<dbReference type="SUPFAM" id="SSF50104">
    <property type="entry name" value="Translation proteins SH3-like domain"/>
    <property type="match status" value="1"/>
</dbReference>
<feature type="domain" description="KOW" evidence="7">
    <location>
        <begin position="2"/>
        <end position="29"/>
    </location>
</feature>
<comment type="function">
    <text evidence="5">One of the proteins that surrounds the polypeptide exit tunnel on the outside of the subunit.</text>
</comment>
<dbReference type="InterPro" id="IPR005824">
    <property type="entry name" value="KOW"/>
</dbReference>
<keyword evidence="9" id="KW-1185">Reference proteome</keyword>
<accession>A0ABV5YIU1</accession>
<dbReference type="Proteomes" id="UP001589627">
    <property type="component" value="Unassembled WGS sequence"/>
</dbReference>
<evidence type="ECO:0000313" key="8">
    <source>
        <dbReference type="EMBL" id="MFB9834943.1"/>
    </source>
</evidence>
<dbReference type="CDD" id="cd06089">
    <property type="entry name" value="KOW_RPL26"/>
    <property type="match status" value="1"/>
</dbReference>
<reference evidence="8 9" key="1">
    <citation type="submission" date="2024-09" db="EMBL/GenBank/DDBJ databases">
        <authorList>
            <person name="Sun Q."/>
            <person name="Mori K."/>
        </authorList>
    </citation>
    <scope>NUCLEOTIDE SEQUENCE [LARGE SCALE GENOMIC DNA]</scope>
    <source>
        <strain evidence="8 9">TBRC 0563</strain>
    </source>
</reference>
<keyword evidence="3 5" id="KW-0687">Ribonucleoprotein</keyword>
<keyword evidence="5" id="KW-0699">rRNA-binding</keyword>
<dbReference type="RefSeq" id="WP_378205493.1">
    <property type="nucleotide sequence ID" value="NZ_JBHLZP010000168.1"/>
</dbReference>
<dbReference type="InterPro" id="IPR003256">
    <property type="entry name" value="Ribosomal_uL24"/>
</dbReference>
<organism evidence="8 9">
    <name type="scientific">Actinoallomurus acaciae</name>
    <dbReference type="NCBI Taxonomy" id="502577"/>
    <lineage>
        <taxon>Bacteria</taxon>
        <taxon>Bacillati</taxon>
        <taxon>Actinomycetota</taxon>
        <taxon>Actinomycetes</taxon>
        <taxon>Streptosporangiales</taxon>
        <taxon>Thermomonosporaceae</taxon>
        <taxon>Actinoallomurus</taxon>
    </lineage>
</organism>
<evidence type="ECO:0000256" key="1">
    <source>
        <dbReference type="ARBA" id="ARBA00010618"/>
    </source>
</evidence>
<dbReference type="Gene3D" id="2.30.30.30">
    <property type="match status" value="1"/>
</dbReference>
<dbReference type="PANTHER" id="PTHR12903">
    <property type="entry name" value="MITOCHONDRIAL RIBOSOMAL PROTEIN L24"/>
    <property type="match status" value="1"/>
</dbReference>
<evidence type="ECO:0000256" key="6">
    <source>
        <dbReference type="RuleBase" id="RU003477"/>
    </source>
</evidence>
<evidence type="ECO:0000256" key="4">
    <source>
        <dbReference type="ARBA" id="ARBA00035206"/>
    </source>
</evidence>
<dbReference type="InterPro" id="IPR005825">
    <property type="entry name" value="Ribosomal_uL24_CS"/>
</dbReference>
<evidence type="ECO:0000256" key="2">
    <source>
        <dbReference type="ARBA" id="ARBA00022980"/>
    </source>
</evidence>
<dbReference type="NCBIfam" id="TIGR01079">
    <property type="entry name" value="rplX_bact"/>
    <property type="match status" value="1"/>
</dbReference>
<evidence type="ECO:0000313" key="9">
    <source>
        <dbReference type="Proteomes" id="UP001589627"/>
    </source>
</evidence>
<dbReference type="InterPro" id="IPR008991">
    <property type="entry name" value="Translation_prot_SH3-like_sf"/>
</dbReference>
<dbReference type="InterPro" id="IPR041988">
    <property type="entry name" value="Ribosomal_uL24_KOW"/>
</dbReference>
<dbReference type="InterPro" id="IPR057264">
    <property type="entry name" value="Ribosomal_uL24_C"/>
</dbReference>
<comment type="similarity">
    <text evidence="1 5 6">Belongs to the universal ribosomal protein uL24 family.</text>
</comment>